<feature type="domain" description="DUF5753" evidence="1">
    <location>
        <begin position="20"/>
        <end position="201"/>
    </location>
</feature>
<sequence length="207" mass="22678">MTRTGDATTSPEARGQAALDELLKREAASVQIHLMQTNYVPGLLQVEGYATEMIGRIRSLDPGDQELADRVRTRMKRAAGLAERLEGEEPPRVSVLIDEGALRRLVGGRETMRKQLAHLSDVAKLPTVELGIVPFGFGAYSGLAGPFEVHRDAQGDDAVYFESTDESKIVLDEAEAERRRRVVDSMMASVVSGDDARALLETISREL</sequence>
<protein>
    <recommendedName>
        <fullName evidence="1">DUF5753 domain-containing protein</fullName>
    </recommendedName>
</protein>
<evidence type="ECO:0000313" key="2">
    <source>
        <dbReference type="EMBL" id="SNY50064.1"/>
    </source>
</evidence>
<dbReference type="Proteomes" id="UP000219612">
    <property type="component" value="Unassembled WGS sequence"/>
</dbReference>
<gene>
    <name evidence="2" type="ORF">SAMN05421748_110204</name>
</gene>
<organism evidence="2 3">
    <name type="scientific">Paractinoplanes atraurantiacus</name>
    <dbReference type="NCBI Taxonomy" id="1036182"/>
    <lineage>
        <taxon>Bacteria</taxon>
        <taxon>Bacillati</taxon>
        <taxon>Actinomycetota</taxon>
        <taxon>Actinomycetes</taxon>
        <taxon>Micromonosporales</taxon>
        <taxon>Micromonosporaceae</taxon>
        <taxon>Paractinoplanes</taxon>
    </lineage>
</organism>
<evidence type="ECO:0000259" key="1">
    <source>
        <dbReference type="Pfam" id="PF19054"/>
    </source>
</evidence>
<keyword evidence="3" id="KW-1185">Reference proteome</keyword>
<name>A0A285IQ30_9ACTN</name>
<proteinExistence type="predicted"/>
<dbReference type="Pfam" id="PF19054">
    <property type="entry name" value="DUF5753"/>
    <property type="match status" value="1"/>
</dbReference>
<dbReference type="EMBL" id="OBDY01000010">
    <property type="protein sequence ID" value="SNY50064.1"/>
    <property type="molecule type" value="Genomic_DNA"/>
</dbReference>
<dbReference type="AlphaFoldDB" id="A0A285IQ30"/>
<evidence type="ECO:0000313" key="3">
    <source>
        <dbReference type="Proteomes" id="UP000219612"/>
    </source>
</evidence>
<dbReference type="InterPro" id="IPR043917">
    <property type="entry name" value="DUF5753"/>
</dbReference>
<accession>A0A285IQ30</accession>
<reference evidence="3" key="1">
    <citation type="submission" date="2017-09" db="EMBL/GenBank/DDBJ databases">
        <authorList>
            <person name="Varghese N."/>
            <person name="Submissions S."/>
        </authorList>
    </citation>
    <scope>NUCLEOTIDE SEQUENCE [LARGE SCALE GENOMIC DNA]</scope>
    <source>
        <strain evidence="3">CGMCC 4.6857</strain>
    </source>
</reference>